<dbReference type="SUPFAM" id="SSF53098">
    <property type="entry name" value="Ribonuclease H-like"/>
    <property type="match status" value="1"/>
</dbReference>
<dbReference type="GO" id="GO:0004523">
    <property type="term" value="F:RNA-DNA hybrid ribonuclease activity"/>
    <property type="evidence" value="ECO:0007669"/>
    <property type="project" value="InterPro"/>
</dbReference>
<evidence type="ECO:0000259" key="1">
    <source>
        <dbReference type="Pfam" id="PF13456"/>
    </source>
</evidence>
<keyword evidence="3" id="KW-1185">Reference proteome</keyword>
<organism evidence="2 3">
    <name type="scientific">Microthlaspi erraticum</name>
    <dbReference type="NCBI Taxonomy" id="1685480"/>
    <lineage>
        <taxon>Eukaryota</taxon>
        <taxon>Viridiplantae</taxon>
        <taxon>Streptophyta</taxon>
        <taxon>Embryophyta</taxon>
        <taxon>Tracheophyta</taxon>
        <taxon>Spermatophyta</taxon>
        <taxon>Magnoliopsida</taxon>
        <taxon>eudicotyledons</taxon>
        <taxon>Gunneridae</taxon>
        <taxon>Pentapetalae</taxon>
        <taxon>rosids</taxon>
        <taxon>malvids</taxon>
        <taxon>Brassicales</taxon>
        <taxon>Brassicaceae</taxon>
        <taxon>Coluteocarpeae</taxon>
        <taxon>Microthlaspi</taxon>
    </lineage>
</organism>
<dbReference type="GO" id="GO:0003676">
    <property type="term" value="F:nucleic acid binding"/>
    <property type="evidence" value="ECO:0007669"/>
    <property type="project" value="InterPro"/>
</dbReference>
<dbReference type="Gene3D" id="3.30.420.10">
    <property type="entry name" value="Ribonuclease H-like superfamily/Ribonuclease H"/>
    <property type="match status" value="1"/>
</dbReference>
<dbReference type="InterPro" id="IPR012337">
    <property type="entry name" value="RNaseH-like_sf"/>
</dbReference>
<name>A0A6D2KS70_9BRAS</name>
<dbReference type="PANTHER" id="PTHR47723:SF13">
    <property type="entry name" value="PUTATIVE-RELATED"/>
    <property type="match status" value="1"/>
</dbReference>
<proteinExistence type="predicted"/>
<evidence type="ECO:0000313" key="2">
    <source>
        <dbReference type="EMBL" id="CAA7050326.1"/>
    </source>
</evidence>
<dbReference type="Proteomes" id="UP000467841">
    <property type="component" value="Unassembled WGS sequence"/>
</dbReference>
<dbReference type="InterPro" id="IPR044730">
    <property type="entry name" value="RNase_H-like_dom_plant"/>
</dbReference>
<dbReference type="InterPro" id="IPR053151">
    <property type="entry name" value="RNase_H-like"/>
</dbReference>
<gene>
    <name evidence="2" type="ORF">MERR_LOCUS37561</name>
</gene>
<dbReference type="PANTHER" id="PTHR47723">
    <property type="entry name" value="OS05G0353850 PROTEIN"/>
    <property type="match status" value="1"/>
</dbReference>
<accession>A0A6D2KS70</accession>
<dbReference type="Pfam" id="PF13456">
    <property type="entry name" value="RVT_3"/>
    <property type="match status" value="1"/>
</dbReference>
<comment type="caution">
    <text evidence="2">The sequence shown here is derived from an EMBL/GenBank/DDBJ whole genome shotgun (WGS) entry which is preliminary data.</text>
</comment>
<feature type="domain" description="RNase H type-1" evidence="1">
    <location>
        <begin position="4"/>
        <end position="85"/>
    </location>
</feature>
<sequence>MAPLAELWGVYYGLYIALDKKIQKLEVEVNSELVVGFLMTGIGDAHPLSFLVHMCHGLLAKDWLVRISHVHREANCLVRGLANYAFTLPLGFHGFSLVPSRQFAAR</sequence>
<dbReference type="EMBL" id="CACVBM020001444">
    <property type="protein sequence ID" value="CAA7050326.1"/>
    <property type="molecule type" value="Genomic_DNA"/>
</dbReference>
<reference evidence="2" key="1">
    <citation type="submission" date="2020-01" db="EMBL/GenBank/DDBJ databases">
        <authorList>
            <person name="Mishra B."/>
        </authorList>
    </citation>
    <scope>NUCLEOTIDE SEQUENCE [LARGE SCALE GENOMIC DNA]</scope>
</reference>
<dbReference type="InterPro" id="IPR002156">
    <property type="entry name" value="RNaseH_domain"/>
</dbReference>
<dbReference type="OrthoDB" id="1752183at2759"/>
<dbReference type="CDD" id="cd06222">
    <property type="entry name" value="RNase_H_like"/>
    <property type="match status" value="1"/>
</dbReference>
<evidence type="ECO:0000313" key="3">
    <source>
        <dbReference type="Proteomes" id="UP000467841"/>
    </source>
</evidence>
<dbReference type="InterPro" id="IPR036397">
    <property type="entry name" value="RNaseH_sf"/>
</dbReference>
<protein>
    <recommendedName>
        <fullName evidence="1">RNase H type-1 domain-containing protein</fullName>
    </recommendedName>
</protein>
<dbReference type="AlphaFoldDB" id="A0A6D2KS70"/>